<dbReference type="STRING" id="6205.A0A158REG2"/>
<dbReference type="PANTHER" id="PTHR12756:SF4">
    <property type="entry name" value="PEPTIDASE M14 CARBOXYPEPTIDASE A DOMAIN-CONTAINING PROTEIN"/>
    <property type="match status" value="1"/>
</dbReference>
<dbReference type="Gene3D" id="3.40.630.10">
    <property type="entry name" value="Zn peptidases"/>
    <property type="match status" value="1"/>
</dbReference>
<dbReference type="InterPro" id="IPR050821">
    <property type="entry name" value="Cytosolic_carboxypeptidase"/>
</dbReference>
<comment type="cofactor">
    <cofactor evidence="1">
        <name>Zn(2+)</name>
        <dbReference type="ChEBI" id="CHEBI:29105"/>
    </cofactor>
</comment>
<name>A0A158REG2_HYDTA</name>
<evidence type="ECO:0000313" key="2">
    <source>
        <dbReference type="EMBL" id="VDM31594.1"/>
    </source>
</evidence>
<dbReference type="EMBL" id="UYWX01020356">
    <property type="protein sequence ID" value="VDM31594.1"/>
    <property type="molecule type" value="Genomic_DNA"/>
</dbReference>
<keyword evidence="3" id="KW-1185">Reference proteome</keyword>
<proteinExistence type="predicted"/>
<reference evidence="2 3" key="2">
    <citation type="submission" date="2018-11" db="EMBL/GenBank/DDBJ databases">
        <authorList>
            <consortium name="Pathogen Informatics"/>
        </authorList>
    </citation>
    <scope>NUCLEOTIDE SEQUENCE [LARGE SCALE GENOMIC DNA]</scope>
</reference>
<dbReference type="SUPFAM" id="SSF53187">
    <property type="entry name" value="Zn-dependent exopeptidases"/>
    <property type="match status" value="1"/>
</dbReference>
<dbReference type="Proteomes" id="UP000274429">
    <property type="component" value="Unassembled WGS sequence"/>
</dbReference>
<reference evidence="4" key="1">
    <citation type="submission" date="2016-04" db="UniProtKB">
        <authorList>
            <consortium name="WormBaseParasite"/>
        </authorList>
    </citation>
    <scope>IDENTIFICATION</scope>
</reference>
<evidence type="ECO:0000313" key="4">
    <source>
        <dbReference type="WBParaSite" id="TTAC_0000725901-mRNA-1"/>
    </source>
</evidence>
<dbReference type="WBParaSite" id="TTAC_0000725901-mRNA-1">
    <property type="protein sequence ID" value="TTAC_0000725901-mRNA-1"/>
    <property type="gene ID" value="TTAC_0000725901"/>
</dbReference>
<organism evidence="4">
    <name type="scientific">Hydatigena taeniaeformis</name>
    <name type="common">Feline tapeworm</name>
    <name type="synonym">Taenia taeniaeformis</name>
    <dbReference type="NCBI Taxonomy" id="6205"/>
    <lineage>
        <taxon>Eukaryota</taxon>
        <taxon>Metazoa</taxon>
        <taxon>Spiralia</taxon>
        <taxon>Lophotrochozoa</taxon>
        <taxon>Platyhelminthes</taxon>
        <taxon>Cestoda</taxon>
        <taxon>Eucestoda</taxon>
        <taxon>Cyclophyllidea</taxon>
        <taxon>Taeniidae</taxon>
        <taxon>Hydatigera</taxon>
    </lineage>
</organism>
<protein>
    <submittedName>
        <fullName evidence="2 4">Uncharacterized protein</fullName>
    </submittedName>
</protein>
<dbReference type="OrthoDB" id="10253041at2759"/>
<evidence type="ECO:0000256" key="1">
    <source>
        <dbReference type="ARBA" id="ARBA00001947"/>
    </source>
</evidence>
<dbReference type="AlphaFoldDB" id="A0A158REG2"/>
<sequence length="689" mass="79086">MTPRELAFPGHLTPPDIQAYQQFSNQSGNPLFSSNRLRSFRKPMPLLLDGVDGRLNPESFYIKSKSASKRRRDLQVQEILPVGRFFEMPALSPFETEVGCKIKPVLRMIQDCRLDDQRVCESLTINDLKPRRPNSIHQAVESYMRSCSLKSYSVVNKQAKEESTSETLMPEPSLHTWRMASEIVELILSGQVSWKHIEPKFKCREPEKHEVELFCRLSPQQKRHKNVFLENVDRWGVRRNIDGPFWPFGLGPLGPPPNLRDGFELWNMERPRQIFPYDDDECVFAHCYPYTYTDLKTDIRDMMQKARKLQSGSVKCEKLCSTLAGNTCFLITITDPGRGDVCFSAVRHSRCSLVGRDVNRTYTIYGPDRIPEVHFTRKLVEQCQDTYKDVIFCDFHGHSQAFNAFMYGTDSGYRSVSVGGLIEPPKTYLTNPKQYLVDRMIPFLISKQDPRRFSFRSCRFSLQPWREGCARITLWRKFNLTHCFTMETSLFGTNLEPGSSLRYFDRGDLQTLGRSVALGLLEFHKICSDDNKFTETLIEMGKAMLQEIMLNQILSTKAKNSLKTSNTGQLELNKDFETNIGSVDDFANAFNKYGDFLVEDDEVDSSSVSDASSISASEFIVAKPQNMAVRGNSAPVGKCKRRRRKHRKCRRRRKNRRRRLALLRAALGNQPKVGAIILAPVLLVLNKNK</sequence>
<dbReference type="PANTHER" id="PTHR12756">
    <property type="entry name" value="CYTOSOLIC CARBOXYPEPTIDASE"/>
    <property type="match status" value="1"/>
</dbReference>
<accession>A0A158REG2</accession>
<gene>
    <name evidence="2" type="ORF">TTAC_LOCUS7244</name>
</gene>
<evidence type="ECO:0000313" key="3">
    <source>
        <dbReference type="Proteomes" id="UP000274429"/>
    </source>
</evidence>